<evidence type="ECO:0000256" key="1">
    <source>
        <dbReference type="ARBA" id="ARBA00001913"/>
    </source>
</evidence>
<evidence type="ECO:0000256" key="2">
    <source>
        <dbReference type="ARBA" id="ARBA00008779"/>
    </source>
</evidence>
<dbReference type="PANTHER" id="PTHR45953:SF1">
    <property type="entry name" value="IDURONATE 2-SULFATASE"/>
    <property type="match status" value="1"/>
</dbReference>
<gene>
    <name evidence="9" type="primary">betC_3</name>
    <name evidence="9" type="ORF">Pan97_04460</name>
</gene>
<evidence type="ECO:0000259" key="8">
    <source>
        <dbReference type="Pfam" id="PF00884"/>
    </source>
</evidence>
<dbReference type="Proteomes" id="UP000318626">
    <property type="component" value="Chromosome"/>
</dbReference>
<dbReference type="InterPro" id="IPR036208">
    <property type="entry name" value="VHL_sf"/>
</dbReference>
<dbReference type="Pfam" id="PF00884">
    <property type="entry name" value="Sulfatase"/>
    <property type="match status" value="1"/>
</dbReference>
<dbReference type="GO" id="GO:0046872">
    <property type="term" value="F:metal ion binding"/>
    <property type="evidence" value="ECO:0007669"/>
    <property type="project" value="UniProtKB-KW"/>
</dbReference>
<evidence type="ECO:0000256" key="4">
    <source>
        <dbReference type="ARBA" id="ARBA00022729"/>
    </source>
</evidence>
<dbReference type="CDD" id="cd16030">
    <property type="entry name" value="iduronate-2-sulfatase"/>
    <property type="match status" value="1"/>
</dbReference>
<keyword evidence="6" id="KW-0106">Calcium</keyword>
<dbReference type="AlphaFoldDB" id="A0A518C2R9"/>
<feature type="domain" description="Sulfatase N-terminal" evidence="8">
    <location>
        <begin position="33"/>
        <end position="391"/>
    </location>
</feature>
<evidence type="ECO:0000313" key="9">
    <source>
        <dbReference type="EMBL" id="QDU73474.1"/>
    </source>
</evidence>
<keyword evidence="4 7" id="KW-0732">Signal</keyword>
<keyword evidence="3" id="KW-0479">Metal-binding</keyword>
<dbReference type="Gene3D" id="3.40.720.10">
    <property type="entry name" value="Alkaline Phosphatase, subunit A"/>
    <property type="match status" value="1"/>
</dbReference>
<dbReference type="SUPFAM" id="SSF49468">
    <property type="entry name" value="VHL"/>
    <property type="match status" value="1"/>
</dbReference>
<dbReference type="OrthoDB" id="9782218at2"/>
<proteinExistence type="inferred from homology"/>
<feature type="signal peptide" evidence="7">
    <location>
        <begin position="1"/>
        <end position="24"/>
    </location>
</feature>
<dbReference type="KEGG" id="bvo:Pan97_04460"/>
<dbReference type="GO" id="GO:0004423">
    <property type="term" value="F:iduronate-2-sulfatase activity"/>
    <property type="evidence" value="ECO:0007669"/>
    <property type="project" value="InterPro"/>
</dbReference>
<reference evidence="10" key="1">
    <citation type="submission" date="2019-02" db="EMBL/GenBank/DDBJ databases">
        <title>Deep-cultivation of Planctomycetes and their phenomic and genomic characterization uncovers novel biology.</title>
        <authorList>
            <person name="Wiegand S."/>
            <person name="Jogler M."/>
            <person name="Boedeker C."/>
            <person name="Pinto D."/>
            <person name="Vollmers J."/>
            <person name="Rivas-Marin E."/>
            <person name="Kohn T."/>
            <person name="Peeters S.H."/>
            <person name="Heuer A."/>
            <person name="Rast P."/>
            <person name="Oberbeckmann S."/>
            <person name="Bunk B."/>
            <person name="Jeske O."/>
            <person name="Meyerdierks A."/>
            <person name="Storesund J.E."/>
            <person name="Kallscheuer N."/>
            <person name="Luecker S."/>
            <person name="Lage O.M."/>
            <person name="Pohl T."/>
            <person name="Merkel B.J."/>
            <person name="Hornburger P."/>
            <person name="Mueller R.-W."/>
            <person name="Bruemmer F."/>
            <person name="Labrenz M."/>
            <person name="Spormann A.M."/>
            <person name="Op den Camp H."/>
            <person name="Overmann J."/>
            <person name="Amann R."/>
            <person name="Jetten M.S.M."/>
            <person name="Mascher T."/>
            <person name="Medema M.H."/>
            <person name="Devos D.P."/>
            <person name="Kaster A.-K."/>
            <person name="Ovreas L."/>
            <person name="Rohde M."/>
            <person name="Galperin M.Y."/>
            <person name="Jogler C."/>
        </authorList>
    </citation>
    <scope>NUCLEOTIDE SEQUENCE [LARGE SCALE GENOMIC DNA]</scope>
    <source>
        <strain evidence="10">Pan97</strain>
    </source>
</reference>
<sequence precursor="true">MYVRLIRHMLFAIAWGAPLGPAFACAAESAERPNVLLICIDDLRPELKCYGADHILSPNIDRLAESGVAFDRCYVQVAVCNPSRASTFTGIRPDRLGCWTLHFHFRETMPDAVTLPQYFRQHGYTCEGMGKIFHNPWQDPRSWSREHRWPSAELTHYNPEQKAFRAKVAQTIEEDDWRYNNLRGVIANAPDIADVEHLDGELTEMAVDRLKELSQSEQPFLLAVGYIQPHLPWCPPKRWWDKYDRESLPLAPNPYPPKNSPEVSVGTNYEMTHYADAINVPKPHEGSVDEADARRYRHAYFASVSFIDAQVGKLLDALDQEQLTDNTIVVLWSDHGWKLGEHNAWGKMTNLEIDTRIPLIIRDPQAKSNGQRTNRIVESLDLFPTLCDLAGLPVPDFVDGKSAAHLLDDPTATHTGVAYSQYLWQPLMGNGIRTDRWHYVQWRDTNDATIKHQELYDHENDPQENVNVFGKHPEVEADLQARFQKVLVPHKIVLRPRIHSTQGGKRTNVVFENSHGGNVRITWIDPAGRRRNRFDISPGEKRPINTFVGHVFSVESLDGRYHELITIDQGSETIPLRNLAK</sequence>
<organism evidence="9 10">
    <name type="scientific">Bremerella volcania</name>
    <dbReference type="NCBI Taxonomy" id="2527984"/>
    <lineage>
        <taxon>Bacteria</taxon>
        <taxon>Pseudomonadati</taxon>
        <taxon>Planctomycetota</taxon>
        <taxon>Planctomycetia</taxon>
        <taxon>Pirellulales</taxon>
        <taxon>Pirellulaceae</taxon>
        <taxon>Bremerella</taxon>
    </lineage>
</organism>
<evidence type="ECO:0000256" key="7">
    <source>
        <dbReference type="SAM" id="SignalP"/>
    </source>
</evidence>
<dbReference type="SUPFAM" id="SSF53649">
    <property type="entry name" value="Alkaline phosphatase-like"/>
    <property type="match status" value="1"/>
</dbReference>
<dbReference type="GO" id="GO:0047753">
    <property type="term" value="F:choline-sulfatase activity"/>
    <property type="evidence" value="ECO:0007669"/>
    <property type="project" value="UniProtKB-EC"/>
</dbReference>
<dbReference type="InterPro" id="IPR035874">
    <property type="entry name" value="IDS"/>
</dbReference>
<protein>
    <submittedName>
        <fullName evidence="9">Choline-sulfatase</fullName>
        <ecNumber evidence="9">3.1.6.6</ecNumber>
    </submittedName>
</protein>
<comment type="similarity">
    <text evidence="2">Belongs to the sulfatase family.</text>
</comment>
<evidence type="ECO:0000256" key="6">
    <source>
        <dbReference type="ARBA" id="ARBA00022837"/>
    </source>
</evidence>
<name>A0A518C2R9_9BACT</name>
<evidence type="ECO:0000256" key="3">
    <source>
        <dbReference type="ARBA" id="ARBA00022723"/>
    </source>
</evidence>
<comment type="cofactor">
    <cofactor evidence="1">
        <name>Ca(2+)</name>
        <dbReference type="ChEBI" id="CHEBI:29108"/>
    </cofactor>
</comment>
<feature type="chain" id="PRO_5021972270" evidence="7">
    <location>
        <begin position="25"/>
        <end position="581"/>
    </location>
</feature>
<dbReference type="PANTHER" id="PTHR45953">
    <property type="entry name" value="IDURONATE 2-SULFATASE"/>
    <property type="match status" value="1"/>
</dbReference>
<dbReference type="InterPro" id="IPR000917">
    <property type="entry name" value="Sulfatase_N"/>
</dbReference>
<evidence type="ECO:0000313" key="10">
    <source>
        <dbReference type="Proteomes" id="UP000318626"/>
    </source>
</evidence>
<dbReference type="InterPro" id="IPR037140">
    <property type="entry name" value="VHL_beta_dom_sf"/>
</dbReference>
<dbReference type="Gene3D" id="2.60.40.780">
    <property type="entry name" value="von Hippel-Lindau disease tumour suppressor, beta domain"/>
    <property type="match status" value="1"/>
</dbReference>
<evidence type="ECO:0000256" key="5">
    <source>
        <dbReference type="ARBA" id="ARBA00022801"/>
    </source>
</evidence>
<dbReference type="GO" id="GO:0005737">
    <property type="term" value="C:cytoplasm"/>
    <property type="evidence" value="ECO:0007669"/>
    <property type="project" value="TreeGrafter"/>
</dbReference>
<dbReference type="EC" id="3.1.6.6" evidence="9"/>
<dbReference type="InterPro" id="IPR017850">
    <property type="entry name" value="Alkaline_phosphatase_core_sf"/>
</dbReference>
<dbReference type="RefSeq" id="WP_144970334.1">
    <property type="nucleotide sequence ID" value="NZ_CP036289.1"/>
</dbReference>
<keyword evidence="10" id="KW-1185">Reference proteome</keyword>
<accession>A0A518C2R9</accession>
<keyword evidence="5 9" id="KW-0378">Hydrolase</keyword>
<dbReference type="EMBL" id="CP036289">
    <property type="protein sequence ID" value="QDU73474.1"/>
    <property type="molecule type" value="Genomic_DNA"/>
</dbReference>